<dbReference type="NCBIfam" id="TIGR01730">
    <property type="entry name" value="RND_mfp"/>
    <property type="match status" value="1"/>
</dbReference>
<evidence type="ECO:0000256" key="3">
    <source>
        <dbReference type="ARBA" id="ARBA00010602"/>
    </source>
</evidence>
<comment type="subcellular location">
    <subcellularLocation>
        <location evidence="1">Periplasm</location>
    </subcellularLocation>
</comment>
<feature type="transmembrane region" description="Helical" evidence="9">
    <location>
        <begin position="37"/>
        <end position="58"/>
    </location>
</feature>
<sequence>MDMTTDKPREPTETTPPAVPARSRLSRALAASWQHKWSVAALVLLFGAAVLGALRLILGPEVVVAQVLRGNLVQTVVASGHIETPYRVEIASQITGTVEDVLVQEGEQVQQGQKLVVIEASELQAAVVQTEGAVAQAEARVRQLRELTKPAADQALMQAQANLLNAQAAYDRASKLAGSGYGTRATLDDATKNLDVARTQVRTAELQVFTSSPVGSDYVMAETQLAQARANLNTARARLNYATIVAPRDGVLITRNVERGMVAQPGKAMLVLAPKGDIQVVVQIDEKNLGLLTLGQTALASADAYPDQRFVAVISYINPSVDINRASVQIKLLVRDPPDYLRQDMTVSVDVEIARRDDAIVVPARAVHDPATATPWVLKAKLGRALRQPIKLGLRGTGHFEVLGGLQPGDLVVPLTSGVKAGQRLRAVLP</sequence>
<name>Q20ZS4_RHOPB</name>
<organism evidence="12">
    <name type="scientific">Rhodopseudomonas palustris (strain BisB18)</name>
    <dbReference type="NCBI Taxonomy" id="316056"/>
    <lineage>
        <taxon>Bacteria</taxon>
        <taxon>Pseudomonadati</taxon>
        <taxon>Pseudomonadota</taxon>
        <taxon>Alphaproteobacteria</taxon>
        <taxon>Hyphomicrobiales</taxon>
        <taxon>Nitrobacteraceae</taxon>
        <taxon>Rhodopseudomonas</taxon>
    </lineage>
</organism>
<dbReference type="Pfam" id="PF25973">
    <property type="entry name" value="BSH_CzcB"/>
    <property type="match status" value="1"/>
</dbReference>
<dbReference type="SUPFAM" id="SSF111369">
    <property type="entry name" value="HlyD-like secretion proteins"/>
    <property type="match status" value="2"/>
</dbReference>
<feature type="domain" description="CusB-like beta-barrel" evidence="10">
    <location>
        <begin position="280"/>
        <end position="351"/>
    </location>
</feature>
<keyword evidence="9" id="KW-1133">Transmembrane helix</keyword>
<evidence type="ECO:0000256" key="5">
    <source>
        <dbReference type="ARBA" id="ARBA00022764"/>
    </source>
</evidence>
<evidence type="ECO:0000256" key="9">
    <source>
        <dbReference type="SAM" id="Phobius"/>
    </source>
</evidence>
<dbReference type="HOGENOM" id="CLU_018816_14_4_5"/>
<evidence type="ECO:0000256" key="8">
    <source>
        <dbReference type="SAM" id="MobiDB-lite"/>
    </source>
</evidence>
<keyword evidence="4" id="KW-0732">Signal</keyword>
<dbReference type="InterPro" id="IPR050465">
    <property type="entry name" value="UPF0194_transport"/>
</dbReference>
<dbReference type="eggNOG" id="COG0845">
    <property type="taxonomic scope" value="Bacteria"/>
</dbReference>
<dbReference type="GO" id="GO:0022857">
    <property type="term" value="F:transmembrane transporter activity"/>
    <property type="evidence" value="ECO:0007669"/>
    <property type="project" value="InterPro"/>
</dbReference>
<dbReference type="Gene3D" id="2.40.420.20">
    <property type="match status" value="1"/>
</dbReference>
<dbReference type="PANTHER" id="PTHR32347:SF29">
    <property type="entry name" value="UPF0194 MEMBRANE PROTEIN YBHG"/>
    <property type="match status" value="1"/>
</dbReference>
<dbReference type="InterPro" id="IPR006143">
    <property type="entry name" value="RND_pump_MFP"/>
</dbReference>
<keyword evidence="9" id="KW-0472">Membrane</keyword>
<dbReference type="GO" id="GO:0042597">
    <property type="term" value="C:periplasmic space"/>
    <property type="evidence" value="ECO:0007669"/>
    <property type="project" value="UniProtKB-SubCell"/>
</dbReference>
<dbReference type="Gene3D" id="1.10.287.470">
    <property type="entry name" value="Helix hairpin bin"/>
    <property type="match status" value="1"/>
</dbReference>
<evidence type="ECO:0000256" key="1">
    <source>
        <dbReference type="ARBA" id="ARBA00004418"/>
    </source>
</evidence>
<comment type="similarity">
    <text evidence="2">Belongs to the membrane fusion protein (MFP) (TC 8.A.1) family.</text>
</comment>
<gene>
    <name evidence="12" type="ordered locus">RPC_3828</name>
</gene>
<dbReference type="EMBL" id="CP000301">
    <property type="protein sequence ID" value="ABD89362.1"/>
    <property type="molecule type" value="Genomic_DNA"/>
</dbReference>
<dbReference type="InterPro" id="IPR058647">
    <property type="entry name" value="BSH_CzcB-like"/>
</dbReference>
<comment type="similarity">
    <text evidence="3">Belongs to the UPF0194 family.</text>
</comment>
<dbReference type="GO" id="GO:0016020">
    <property type="term" value="C:membrane"/>
    <property type="evidence" value="ECO:0007669"/>
    <property type="project" value="InterPro"/>
</dbReference>
<proteinExistence type="inferred from homology"/>
<dbReference type="PANTHER" id="PTHR32347">
    <property type="entry name" value="EFFLUX SYSTEM COMPONENT YKNX-RELATED"/>
    <property type="match status" value="1"/>
</dbReference>
<evidence type="ECO:0000259" key="11">
    <source>
        <dbReference type="Pfam" id="PF25973"/>
    </source>
</evidence>
<dbReference type="InterPro" id="IPR058792">
    <property type="entry name" value="Beta-barrel_RND_2"/>
</dbReference>
<feature type="coiled-coil region" evidence="7">
    <location>
        <begin position="120"/>
        <end position="238"/>
    </location>
</feature>
<evidence type="ECO:0000256" key="6">
    <source>
        <dbReference type="ARBA" id="ARBA00023054"/>
    </source>
</evidence>
<dbReference type="AlphaFoldDB" id="Q20ZS4"/>
<dbReference type="RefSeq" id="WP_011474244.1">
    <property type="nucleotide sequence ID" value="NC_007925.1"/>
</dbReference>
<keyword evidence="5" id="KW-0574">Periplasm</keyword>
<dbReference type="Pfam" id="PF25954">
    <property type="entry name" value="Beta-barrel_RND_2"/>
    <property type="match status" value="1"/>
</dbReference>
<reference evidence="12" key="1">
    <citation type="submission" date="2006-03" db="EMBL/GenBank/DDBJ databases">
        <title>Complete sequence of Rhodopseudomonas palustris BisB18.</title>
        <authorList>
            <consortium name="US DOE Joint Genome Institute"/>
            <person name="Copeland A."/>
            <person name="Lucas S."/>
            <person name="Lapidus A."/>
            <person name="Barry K."/>
            <person name="Detter J.C."/>
            <person name="Glavina del Rio T."/>
            <person name="Hammon N."/>
            <person name="Israni S."/>
            <person name="Dalin E."/>
            <person name="Tice H."/>
            <person name="Pitluck S."/>
            <person name="Chain P."/>
            <person name="Malfatti S."/>
            <person name="Shin M."/>
            <person name="Vergez L."/>
            <person name="Schmutz J."/>
            <person name="Larimer F."/>
            <person name="Land M."/>
            <person name="Hauser L."/>
            <person name="Pelletier D.A."/>
            <person name="Kyrpides N."/>
            <person name="Anderson I."/>
            <person name="Oda Y."/>
            <person name="Harwood C.S."/>
            <person name="Richardson P."/>
        </authorList>
    </citation>
    <scope>NUCLEOTIDE SEQUENCE [LARGE SCALE GENOMIC DNA]</scope>
    <source>
        <strain evidence="12">BisB18</strain>
    </source>
</reference>
<dbReference type="OrthoDB" id="9813967at2"/>
<feature type="region of interest" description="Disordered" evidence="8">
    <location>
        <begin position="1"/>
        <end position="21"/>
    </location>
</feature>
<dbReference type="Gene3D" id="2.40.30.170">
    <property type="match status" value="1"/>
</dbReference>
<keyword evidence="9" id="KW-0812">Transmembrane</keyword>
<dbReference type="STRING" id="316056.RPC_3828"/>
<dbReference type="KEGG" id="rpc:RPC_3828"/>
<feature type="compositionally biased region" description="Basic and acidic residues" evidence="8">
    <location>
        <begin position="1"/>
        <end position="12"/>
    </location>
</feature>
<evidence type="ECO:0000256" key="7">
    <source>
        <dbReference type="SAM" id="Coils"/>
    </source>
</evidence>
<feature type="domain" description="CzcB-like barrel-sandwich hybrid" evidence="11">
    <location>
        <begin position="88"/>
        <end position="272"/>
    </location>
</feature>
<evidence type="ECO:0000256" key="4">
    <source>
        <dbReference type="ARBA" id="ARBA00022729"/>
    </source>
</evidence>
<dbReference type="Gene3D" id="2.40.50.100">
    <property type="match status" value="2"/>
</dbReference>
<accession>Q20ZS4</accession>
<evidence type="ECO:0000256" key="2">
    <source>
        <dbReference type="ARBA" id="ARBA00009477"/>
    </source>
</evidence>
<keyword evidence="6 7" id="KW-0175">Coiled coil</keyword>
<evidence type="ECO:0000313" key="12">
    <source>
        <dbReference type="EMBL" id="ABD89362.1"/>
    </source>
</evidence>
<evidence type="ECO:0000259" key="10">
    <source>
        <dbReference type="Pfam" id="PF25954"/>
    </source>
</evidence>
<protein>
    <submittedName>
        <fullName evidence="12">Secretion protein HlyD</fullName>
    </submittedName>
</protein>